<evidence type="ECO:0000313" key="3">
    <source>
        <dbReference type="Proteomes" id="UP000276776"/>
    </source>
</evidence>
<dbReference type="Proteomes" id="UP000276776">
    <property type="component" value="Unassembled WGS sequence"/>
</dbReference>
<dbReference type="EMBL" id="UYYF01004602">
    <property type="protein sequence ID" value="VDN05768.1"/>
    <property type="molecule type" value="Genomic_DNA"/>
</dbReference>
<proteinExistence type="predicted"/>
<dbReference type="WBParaSite" id="TCLT_0000824201-mRNA-1">
    <property type="protein sequence ID" value="TCLT_0000824201-mRNA-1"/>
    <property type="gene ID" value="TCLT_0000824201"/>
</dbReference>
<feature type="compositionally biased region" description="Low complexity" evidence="1">
    <location>
        <begin position="12"/>
        <end position="21"/>
    </location>
</feature>
<protein>
    <submittedName>
        <fullName evidence="2 4">Uncharacterized protein</fullName>
    </submittedName>
</protein>
<sequence length="261" mass="29815">MEKKQSLVADISSQTSKSTCKTSEEVNGKQKVLQKLSTFPPKIMRKAQSLNQTSTENKSILHNLRTYSHPNPPFFIETEKKAVLTRSVAIDESNIEPTTSTANISRDIDVKVKKFASDVRSHHSFKSFFVKHFEKMHNKMSKRPLSASLSFNLDERGRNQLLHRSALISQHESIPHLPVNLGYLRSARQNFHCYHCQLLQELESETLEKAVASNNAQSVKITRQSWDFIQNFNINDTIKTAYYYSQSSSKSLGNDNHISDK</sequence>
<dbReference type="STRING" id="103827.A0A0N5D5G1"/>
<gene>
    <name evidence="2" type="ORF">TCLT_LOCUS8231</name>
</gene>
<organism evidence="4">
    <name type="scientific">Thelazia callipaeda</name>
    <name type="common">Oriental eyeworm</name>
    <name type="synonym">Parasitic nematode</name>
    <dbReference type="NCBI Taxonomy" id="103827"/>
    <lineage>
        <taxon>Eukaryota</taxon>
        <taxon>Metazoa</taxon>
        <taxon>Ecdysozoa</taxon>
        <taxon>Nematoda</taxon>
        <taxon>Chromadorea</taxon>
        <taxon>Rhabditida</taxon>
        <taxon>Spirurina</taxon>
        <taxon>Spiruromorpha</taxon>
        <taxon>Thelazioidea</taxon>
        <taxon>Thelaziidae</taxon>
        <taxon>Thelazia</taxon>
    </lineage>
</organism>
<keyword evidence="3" id="KW-1185">Reference proteome</keyword>
<feature type="region of interest" description="Disordered" evidence="1">
    <location>
        <begin position="1"/>
        <end position="26"/>
    </location>
</feature>
<dbReference type="AlphaFoldDB" id="A0A0N5D5G1"/>
<evidence type="ECO:0000256" key="1">
    <source>
        <dbReference type="SAM" id="MobiDB-lite"/>
    </source>
</evidence>
<accession>A0A0N5D5G1</accession>
<evidence type="ECO:0000313" key="4">
    <source>
        <dbReference type="WBParaSite" id="TCLT_0000824201-mRNA-1"/>
    </source>
</evidence>
<name>A0A0N5D5G1_THECL</name>
<evidence type="ECO:0000313" key="2">
    <source>
        <dbReference type="EMBL" id="VDN05768.1"/>
    </source>
</evidence>
<reference evidence="2 3" key="2">
    <citation type="submission" date="2018-11" db="EMBL/GenBank/DDBJ databases">
        <authorList>
            <consortium name="Pathogen Informatics"/>
        </authorList>
    </citation>
    <scope>NUCLEOTIDE SEQUENCE [LARGE SCALE GENOMIC DNA]</scope>
</reference>
<reference evidence="4" key="1">
    <citation type="submission" date="2017-02" db="UniProtKB">
        <authorList>
            <consortium name="WormBaseParasite"/>
        </authorList>
    </citation>
    <scope>IDENTIFICATION</scope>
</reference>